<dbReference type="InterPro" id="IPR000719">
    <property type="entry name" value="Prot_kinase_dom"/>
</dbReference>
<keyword evidence="7" id="KW-1185">Reference proteome</keyword>
<evidence type="ECO:0000256" key="1">
    <source>
        <dbReference type="ARBA" id="ARBA00022679"/>
    </source>
</evidence>
<dbReference type="PANTHER" id="PTHR44329:SF288">
    <property type="entry name" value="MITOGEN-ACTIVATED PROTEIN KINASE KINASE KINASE 20"/>
    <property type="match status" value="1"/>
</dbReference>
<dbReference type="InterPro" id="IPR043504">
    <property type="entry name" value="Peptidase_S1_PA_chymotrypsin"/>
</dbReference>
<dbReference type="PRINTS" id="PR00109">
    <property type="entry name" value="TYRKINASE"/>
</dbReference>
<dbReference type="Gene3D" id="2.40.10.10">
    <property type="entry name" value="Trypsin-like serine proteases"/>
    <property type="match status" value="1"/>
</dbReference>
<name>A0ABN7V096_GIGMA</name>
<keyword evidence="4" id="KW-0067">ATP-binding</keyword>
<dbReference type="PROSITE" id="PS50011">
    <property type="entry name" value="PROTEIN_KINASE_DOM"/>
    <property type="match status" value="1"/>
</dbReference>
<evidence type="ECO:0000313" key="7">
    <source>
        <dbReference type="Proteomes" id="UP000789901"/>
    </source>
</evidence>
<reference evidence="6 7" key="1">
    <citation type="submission" date="2021-06" db="EMBL/GenBank/DDBJ databases">
        <authorList>
            <person name="Kallberg Y."/>
            <person name="Tangrot J."/>
            <person name="Rosling A."/>
        </authorList>
    </citation>
    <scope>NUCLEOTIDE SEQUENCE [LARGE SCALE GENOMIC DNA]</scope>
    <source>
        <strain evidence="6 7">120-4 pot B 10/14</strain>
    </source>
</reference>
<evidence type="ECO:0000256" key="4">
    <source>
        <dbReference type="ARBA" id="ARBA00022840"/>
    </source>
</evidence>
<keyword evidence="2" id="KW-0547">Nucleotide-binding</keyword>
<feature type="domain" description="Protein kinase" evidence="5">
    <location>
        <begin position="45"/>
        <end position="327"/>
    </location>
</feature>
<dbReference type="InterPro" id="IPR051681">
    <property type="entry name" value="Ser/Thr_Kinases-Pseudokinases"/>
</dbReference>
<dbReference type="InterPro" id="IPR011009">
    <property type="entry name" value="Kinase-like_dom_sf"/>
</dbReference>
<dbReference type="Pfam" id="PF07714">
    <property type="entry name" value="PK_Tyr_Ser-Thr"/>
    <property type="match status" value="1"/>
</dbReference>
<gene>
    <name evidence="6" type="ORF">GMARGA_LOCUS12691</name>
</gene>
<dbReference type="Proteomes" id="UP000789901">
    <property type="component" value="Unassembled WGS sequence"/>
</dbReference>
<evidence type="ECO:0000313" key="6">
    <source>
        <dbReference type="EMBL" id="CAG8710237.1"/>
    </source>
</evidence>
<evidence type="ECO:0000256" key="3">
    <source>
        <dbReference type="ARBA" id="ARBA00022777"/>
    </source>
</evidence>
<evidence type="ECO:0000256" key="2">
    <source>
        <dbReference type="ARBA" id="ARBA00022741"/>
    </source>
</evidence>
<dbReference type="InterPro" id="IPR001245">
    <property type="entry name" value="Ser-Thr/Tyr_kinase_cat_dom"/>
</dbReference>
<protein>
    <submittedName>
        <fullName evidence="6">39156_t:CDS:1</fullName>
    </submittedName>
</protein>
<accession>A0ABN7V096</accession>
<organism evidence="6 7">
    <name type="scientific">Gigaspora margarita</name>
    <dbReference type="NCBI Taxonomy" id="4874"/>
    <lineage>
        <taxon>Eukaryota</taxon>
        <taxon>Fungi</taxon>
        <taxon>Fungi incertae sedis</taxon>
        <taxon>Mucoromycota</taxon>
        <taxon>Glomeromycotina</taxon>
        <taxon>Glomeromycetes</taxon>
        <taxon>Diversisporales</taxon>
        <taxon>Gigasporaceae</taxon>
        <taxon>Gigaspora</taxon>
    </lineage>
</organism>
<dbReference type="InterPro" id="IPR009003">
    <property type="entry name" value="Peptidase_S1_PA"/>
</dbReference>
<proteinExistence type="predicted"/>
<dbReference type="EMBL" id="CAJVQB010007853">
    <property type="protein sequence ID" value="CAG8710237.1"/>
    <property type="molecule type" value="Genomic_DNA"/>
</dbReference>
<evidence type="ECO:0000259" key="5">
    <source>
        <dbReference type="PROSITE" id="PS50011"/>
    </source>
</evidence>
<dbReference type="SUPFAM" id="SSF56112">
    <property type="entry name" value="Protein kinase-like (PK-like)"/>
    <property type="match status" value="1"/>
</dbReference>
<sequence>MSENETQETIYPDNKSLKINKKPHIKWIKMLMNSRLIDSIDYKEFENYDNYNPGDSGVVLKAQWKMNNNKKIILKQIVPNEVLDQSEYEELTKEVEALRLRKELSAIQIGSKNVIEFFGISMNSENENSFLVLEYAELGNLREYLRENTSNWEQKVNIARQVTSGLYYLHKNEILHRDLHSENIVVKGDNNQKDGIRALITDFGTSNIISHQSLSRWGIKNECIRFMDPVILTNTDKKHGKMYDYSSDIYSLGIIMWDISNNGKKIFENANDNEAVLKITIKQEREKPVYGSTHSYVELYFQCWDNNPKYRPKIESVYKMIHEDDIVSGKLWEENTSKIEHNQFLGNRIVHPIENEENLENLILIEIQLRKEVEDIEEISNVGFGLVDKQEVFIITLLPGTKSVPAKIPSAFHKYPILIHYGIVKAFCVPNDFHDLLELGISIGNDKEDNACTLGLITQFKTNSEKKYILTTKHGVGSVNDLVCQPGKLDIENGNIYPGCAKVTKYNHLDIDQDNHIIDYAFCEIIDDRRVKSIPNELCILSTTIGSFNLSVNGERLGTFLKVHKVGRTTSHTTAKLHDYWVECKFNWFSTPRKIQVLKVYSAQISFGTYGDSGSPIFDQDNKLVGILHSGIEYQENYSEVYIIPIKLIIEHMRNTFGIEFDLI</sequence>
<dbReference type="PANTHER" id="PTHR44329">
    <property type="entry name" value="SERINE/THREONINE-PROTEIN KINASE TNNI3K-RELATED"/>
    <property type="match status" value="1"/>
</dbReference>
<dbReference type="SUPFAM" id="SSF50494">
    <property type="entry name" value="Trypsin-like serine proteases"/>
    <property type="match status" value="1"/>
</dbReference>
<keyword evidence="1" id="KW-0808">Transferase</keyword>
<keyword evidence="3" id="KW-0418">Kinase</keyword>
<dbReference type="Gene3D" id="1.10.510.10">
    <property type="entry name" value="Transferase(Phosphotransferase) domain 1"/>
    <property type="match status" value="1"/>
</dbReference>
<comment type="caution">
    <text evidence="6">The sequence shown here is derived from an EMBL/GenBank/DDBJ whole genome shotgun (WGS) entry which is preliminary data.</text>
</comment>